<feature type="domain" description="DUF4246" evidence="3">
    <location>
        <begin position="11"/>
        <end position="79"/>
    </location>
</feature>
<dbReference type="AlphaFoldDB" id="A0AAD7CK10"/>
<dbReference type="EMBL" id="JARKIF010000001">
    <property type="protein sequence ID" value="KAJ7650810.1"/>
    <property type="molecule type" value="Genomic_DNA"/>
</dbReference>
<feature type="domain" description="DUF4246" evidence="2">
    <location>
        <begin position="177"/>
        <end position="468"/>
    </location>
</feature>
<dbReference type="Pfam" id="PF21666">
    <property type="entry name" value="DUF4246_N"/>
    <property type="match status" value="1"/>
</dbReference>
<evidence type="ECO:0000256" key="1">
    <source>
        <dbReference type="SAM" id="MobiDB-lite"/>
    </source>
</evidence>
<feature type="region of interest" description="Disordered" evidence="1">
    <location>
        <begin position="1"/>
        <end position="36"/>
    </location>
</feature>
<evidence type="ECO:0000259" key="2">
    <source>
        <dbReference type="Pfam" id="PF14033"/>
    </source>
</evidence>
<gene>
    <name evidence="4" type="ORF">FB45DRAFT_1018187</name>
</gene>
<organism evidence="4 5">
    <name type="scientific">Roridomyces roridus</name>
    <dbReference type="NCBI Taxonomy" id="1738132"/>
    <lineage>
        <taxon>Eukaryota</taxon>
        <taxon>Fungi</taxon>
        <taxon>Dikarya</taxon>
        <taxon>Basidiomycota</taxon>
        <taxon>Agaricomycotina</taxon>
        <taxon>Agaricomycetes</taxon>
        <taxon>Agaricomycetidae</taxon>
        <taxon>Agaricales</taxon>
        <taxon>Marasmiineae</taxon>
        <taxon>Mycenaceae</taxon>
        <taxon>Roridomyces</taxon>
    </lineage>
</organism>
<evidence type="ECO:0000259" key="3">
    <source>
        <dbReference type="Pfam" id="PF21666"/>
    </source>
</evidence>
<reference evidence="4" key="1">
    <citation type="submission" date="2023-03" db="EMBL/GenBank/DDBJ databases">
        <title>Massive genome expansion in bonnet fungi (Mycena s.s.) driven by repeated elements and novel gene families across ecological guilds.</title>
        <authorList>
            <consortium name="Lawrence Berkeley National Laboratory"/>
            <person name="Harder C.B."/>
            <person name="Miyauchi S."/>
            <person name="Viragh M."/>
            <person name="Kuo A."/>
            <person name="Thoen E."/>
            <person name="Andreopoulos B."/>
            <person name="Lu D."/>
            <person name="Skrede I."/>
            <person name="Drula E."/>
            <person name="Henrissat B."/>
            <person name="Morin E."/>
            <person name="Kohler A."/>
            <person name="Barry K."/>
            <person name="LaButti K."/>
            <person name="Morin E."/>
            <person name="Salamov A."/>
            <person name="Lipzen A."/>
            <person name="Mereny Z."/>
            <person name="Hegedus B."/>
            <person name="Baldrian P."/>
            <person name="Stursova M."/>
            <person name="Weitz H."/>
            <person name="Taylor A."/>
            <person name="Grigoriev I.V."/>
            <person name="Nagy L.G."/>
            <person name="Martin F."/>
            <person name="Kauserud H."/>
        </authorList>
    </citation>
    <scope>NUCLEOTIDE SEQUENCE</scope>
    <source>
        <strain evidence="4">9284</strain>
    </source>
</reference>
<accession>A0AAD7CK10</accession>
<dbReference type="Pfam" id="PF14033">
    <property type="entry name" value="DUF4246"/>
    <property type="match status" value="2"/>
</dbReference>
<evidence type="ECO:0000313" key="4">
    <source>
        <dbReference type="EMBL" id="KAJ7650810.1"/>
    </source>
</evidence>
<sequence length="540" mass="61714">MPVDEQSASASVEEAPHARFPHPFHEDPRDGLNESVPGRWGARTLAELRMCRLSSLIRQTPRWWEKMRDPAMRSKWIQEAKEQQKDLKHGEKLTDQMYDYVMDELDGYAELRDEKTGIECGPYHAIFFSDYLIPQDLTEALQRAVKALDDVPEQEKDWHPGSEGRVLDLDDQIDAMFISHRFQWLPSDFQVDDKGVVKLASSYINNIHPQYHDTLVPVIERILEQAVPMWERVLSALDTGPGLLRLYPTFECIRDAASSLVKHREDELERARDYYAWLQSKIDCGSFELYECWPYRGPFERLPEKKFSLAESRIQVNVKLADIVLTPEKPEYPGGIWHVEGTAGECIISTFIYPYDSENIEACDLSFRAATAAPDYHRRYLNDTICTRNLYGMIQGDPCTQDIGSVETGAGVVLRSRTSTSTGWVSPCRLVDQTKPGVRKILIFFLVDPTVNVPSTSVVGPRQRDIVKYTLLQVAHERAASSRLAMLPVELLDYIGSLVLGTMSRAEAEGIRGKLMKERSVMIKSVNTQFFEREFNTCEH</sequence>
<protein>
    <submittedName>
        <fullName evidence="4">Uncharacterized protein</fullName>
    </submittedName>
</protein>
<dbReference type="PANTHER" id="PTHR33119">
    <property type="entry name" value="IFI3P"/>
    <property type="match status" value="1"/>
</dbReference>
<feature type="compositionally biased region" description="Polar residues" evidence="1">
    <location>
        <begin position="1"/>
        <end position="10"/>
    </location>
</feature>
<dbReference type="InterPro" id="IPR049192">
    <property type="entry name" value="DUF4246_C"/>
</dbReference>
<name>A0AAD7CK10_9AGAR</name>
<dbReference type="PANTHER" id="PTHR33119:SF1">
    <property type="entry name" value="FE2OG DIOXYGENASE DOMAIN-CONTAINING PROTEIN"/>
    <property type="match status" value="1"/>
</dbReference>
<dbReference type="Proteomes" id="UP001221142">
    <property type="component" value="Unassembled WGS sequence"/>
</dbReference>
<comment type="caution">
    <text evidence="4">The sequence shown here is derived from an EMBL/GenBank/DDBJ whole genome shotgun (WGS) entry which is preliminary data.</text>
</comment>
<dbReference type="InterPro" id="IPR049207">
    <property type="entry name" value="DUF4246_N"/>
</dbReference>
<keyword evidence="5" id="KW-1185">Reference proteome</keyword>
<dbReference type="InterPro" id="IPR025340">
    <property type="entry name" value="DUF4246"/>
</dbReference>
<feature type="compositionally biased region" description="Basic and acidic residues" evidence="1">
    <location>
        <begin position="23"/>
        <end position="32"/>
    </location>
</feature>
<proteinExistence type="predicted"/>
<feature type="domain" description="DUF4246" evidence="2">
    <location>
        <begin position="96"/>
        <end position="169"/>
    </location>
</feature>
<evidence type="ECO:0000313" key="5">
    <source>
        <dbReference type="Proteomes" id="UP001221142"/>
    </source>
</evidence>